<evidence type="ECO:0000259" key="10">
    <source>
        <dbReference type="Pfam" id="PF01272"/>
    </source>
</evidence>
<sequence length="154" mass="16875">MSQKHLLTQEGLEKFKKELEELEKVKRPEVIERIQEAVAHGDLSENADYAQAKEEQAMIEARIAQLEEMIKNAELISTTSQKKNVVTVGCTVSVLIDGQEKKYTIVGSGEANPTAGRISNESLVGRALIGSKVGDTVHIPTPSGDKKYQVITIT</sequence>
<accession>A0A1F5PMR1</accession>
<dbReference type="Gene3D" id="1.10.287.180">
    <property type="entry name" value="Transcription elongation factor, GreA/GreB, N-terminal domain"/>
    <property type="match status" value="1"/>
</dbReference>
<dbReference type="HAMAP" id="MF_00105">
    <property type="entry name" value="GreA_GreB"/>
    <property type="match status" value="1"/>
</dbReference>
<keyword evidence="3 8" id="KW-0805">Transcription regulation</keyword>
<dbReference type="Pfam" id="PF03449">
    <property type="entry name" value="GreA_GreB_N"/>
    <property type="match status" value="1"/>
</dbReference>
<evidence type="ECO:0000313" key="13">
    <source>
        <dbReference type="Proteomes" id="UP000178377"/>
    </source>
</evidence>
<evidence type="ECO:0000256" key="1">
    <source>
        <dbReference type="ARBA" id="ARBA00008213"/>
    </source>
</evidence>
<organism evidence="12 13">
    <name type="scientific">Candidatus Doudnabacteria bacterium RIFCSPHIGHO2_01_FULL_50_11</name>
    <dbReference type="NCBI Taxonomy" id="1817828"/>
    <lineage>
        <taxon>Bacteria</taxon>
        <taxon>Candidatus Doudnaibacteriota</taxon>
    </lineage>
</organism>
<protein>
    <recommendedName>
        <fullName evidence="2 8">Transcription elongation factor GreA</fullName>
    </recommendedName>
    <alternativeName>
        <fullName evidence="7 8">Transcript cleavage factor GreA</fullName>
    </alternativeName>
</protein>
<dbReference type="PIRSF" id="PIRSF006092">
    <property type="entry name" value="GreA_GreB"/>
    <property type="match status" value="1"/>
</dbReference>
<dbReference type="InterPro" id="IPR006359">
    <property type="entry name" value="Tscrpt_elong_fac_GreA"/>
</dbReference>
<reference evidence="12 13" key="1">
    <citation type="journal article" date="2016" name="Nat. Commun.">
        <title>Thousands of microbial genomes shed light on interconnected biogeochemical processes in an aquifer system.</title>
        <authorList>
            <person name="Anantharaman K."/>
            <person name="Brown C.T."/>
            <person name="Hug L.A."/>
            <person name="Sharon I."/>
            <person name="Castelle C.J."/>
            <person name="Probst A.J."/>
            <person name="Thomas B.C."/>
            <person name="Singh A."/>
            <person name="Wilkins M.J."/>
            <person name="Karaoz U."/>
            <person name="Brodie E.L."/>
            <person name="Williams K.H."/>
            <person name="Hubbard S.S."/>
            <person name="Banfield J.F."/>
        </authorList>
    </citation>
    <scope>NUCLEOTIDE SEQUENCE [LARGE SCALE GENOMIC DNA]</scope>
</reference>
<dbReference type="Pfam" id="PF01272">
    <property type="entry name" value="GreA_GreB"/>
    <property type="match status" value="1"/>
</dbReference>
<keyword evidence="12" id="KW-0648">Protein biosynthesis</keyword>
<dbReference type="FunFam" id="3.10.50.30:FF:000001">
    <property type="entry name" value="Transcription elongation factor GreA"/>
    <property type="match status" value="1"/>
</dbReference>
<dbReference type="InterPro" id="IPR001437">
    <property type="entry name" value="Tscrpt_elong_fac_GreA/B_C"/>
</dbReference>
<evidence type="ECO:0000256" key="7">
    <source>
        <dbReference type="ARBA" id="ARBA00030776"/>
    </source>
</evidence>
<evidence type="ECO:0000256" key="5">
    <source>
        <dbReference type="ARBA" id="ARBA00023163"/>
    </source>
</evidence>
<comment type="function">
    <text evidence="6 8 9">Necessary for efficient RNA polymerase transcription elongation past template-encoded arresting sites. The arresting sites in DNA have the property of trapping a certain fraction of elongating RNA polymerases that pass through, resulting in locked ternary complexes. Cleavage of the nascent transcript by cleavage factors such as GreA or GreB allows the resumption of elongation from the new 3'terminus. GreA releases sequences of 2 to 3 nucleotides.</text>
</comment>
<dbReference type="GO" id="GO:0003746">
    <property type="term" value="F:translation elongation factor activity"/>
    <property type="evidence" value="ECO:0007669"/>
    <property type="project" value="UniProtKB-KW"/>
</dbReference>
<dbReference type="NCBIfam" id="TIGR01462">
    <property type="entry name" value="greA"/>
    <property type="match status" value="1"/>
</dbReference>
<dbReference type="InterPro" id="IPR036953">
    <property type="entry name" value="GreA/GreB_C_sf"/>
</dbReference>
<dbReference type="Proteomes" id="UP000178377">
    <property type="component" value="Unassembled WGS sequence"/>
</dbReference>
<feature type="domain" description="Transcription elongation factor GreA/GreB C-terminal" evidence="10">
    <location>
        <begin position="82"/>
        <end position="154"/>
    </location>
</feature>
<evidence type="ECO:0000256" key="8">
    <source>
        <dbReference type="HAMAP-Rule" id="MF_00105"/>
    </source>
</evidence>
<keyword evidence="8" id="KW-0175">Coiled coil</keyword>
<keyword evidence="12" id="KW-0251">Elongation factor</keyword>
<evidence type="ECO:0000256" key="9">
    <source>
        <dbReference type="RuleBase" id="RU000556"/>
    </source>
</evidence>
<keyword evidence="4 8" id="KW-0238">DNA-binding</keyword>
<feature type="domain" description="Transcription elongation factor GreA/GreB N-terminal" evidence="11">
    <location>
        <begin position="6"/>
        <end position="74"/>
    </location>
</feature>
<dbReference type="FunFam" id="1.10.287.180:FF:000001">
    <property type="entry name" value="Transcription elongation factor GreA"/>
    <property type="match status" value="1"/>
</dbReference>
<dbReference type="GO" id="GO:0003677">
    <property type="term" value="F:DNA binding"/>
    <property type="evidence" value="ECO:0007669"/>
    <property type="project" value="UniProtKB-UniRule"/>
</dbReference>
<evidence type="ECO:0000256" key="3">
    <source>
        <dbReference type="ARBA" id="ARBA00023015"/>
    </source>
</evidence>
<dbReference type="PROSITE" id="PS00829">
    <property type="entry name" value="GREAB_1"/>
    <property type="match status" value="1"/>
</dbReference>
<evidence type="ECO:0000259" key="11">
    <source>
        <dbReference type="Pfam" id="PF03449"/>
    </source>
</evidence>
<comment type="similarity">
    <text evidence="1 8 9">Belongs to the GreA/GreB family.</text>
</comment>
<dbReference type="NCBIfam" id="NF001263">
    <property type="entry name" value="PRK00226.1-4"/>
    <property type="match status" value="1"/>
</dbReference>
<gene>
    <name evidence="8" type="primary">greA</name>
    <name evidence="12" type="ORF">A2722_01950</name>
</gene>
<dbReference type="GO" id="GO:0032784">
    <property type="term" value="P:regulation of DNA-templated transcription elongation"/>
    <property type="evidence" value="ECO:0007669"/>
    <property type="project" value="UniProtKB-UniRule"/>
</dbReference>
<evidence type="ECO:0000313" key="12">
    <source>
        <dbReference type="EMBL" id="OGE91223.1"/>
    </source>
</evidence>
<dbReference type="InterPro" id="IPR018151">
    <property type="entry name" value="TF_GreA/GreB_CS"/>
</dbReference>
<evidence type="ECO:0000256" key="6">
    <source>
        <dbReference type="ARBA" id="ARBA00024916"/>
    </source>
</evidence>
<dbReference type="PANTHER" id="PTHR30437">
    <property type="entry name" value="TRANSCRIPTION ELONGATION FACTOR GREA"/>
    <property type="match status" value="1"/>
</dbReference>
<dbReference type="EMBL" id="MFEO01000003">
    <property type="protein sequence ID" value="OGE91223.1"/>
    <property type="molecule type" value="Genomic_DNA"/>
</dbReference>
<dbReference type="InterPro" id="IPR028624">
    <property type="entry name" value="Tscrpt_elong_fac_GreA/B"/>
</dbReference>
<comment type="caution">
    <text evidence="12">The sequence shown here is derived from an EMBL/GenBank/DDBJ whole genome shotgun (WGS) entry which is preliminary data.</text>
</comment>
<evidence type="ECO:0000256" key="4">
    <source>
        <dbReference type="ARBA" id="ARBA00023125"/>
    </source>
</evidence>
<dbReference type="InterPro" id="IPR036805">
    <property type="entry name" value="Tscrpt_elong_fac_GreA/B_N_sf"/>
</dbReference>
<keyword evidence="5 8" id="KW-0804">Transcription</keyword>
<feature type="coiled-coil region" evidence="8">
    <location>
        <begin position="49"/>
        <end position="76"/>
    </location>
</feature>
<dbReference type="InterPro" id="IPR022691">
    <property type="entry name" value="Tscrpt_elong_fac_GreA/B_N"/>
</dbReference>
<dbReference type="GO" id="GO:0070063">
    <property type="term" value="F:RNA polymerase binding"/>
    <property type="evidence" value="ECO:0007669"/>
    <property type="project" value="InterPro"/>
</dbReference>
<dbReference type="PANTHER" id="PTHR30437:SF4">
    <property type="entry name" value="TRANSCRIPTION ELONGATION FACTOR GREA"/>
    <property type="match status" value="1"/>
</dbReference>
<dbReference type="SUPFAM" id="SSF54534">
    <property type="entry name" value="FKBP-like"/>
    <property type="match status" value="1"/>
</dbReference>
<dbReference type="Gene3D" id="3.10.50.30">
    <property type="entry name" value="Transcription elongation factor, GreA/GreB, C-terminal domain"/>
    <property type="match status" value="1"/>
</dbReference>
<proteinExistence type="inferred from homology"/>
<dbReference type="AlphaFoldDB" id="A0A1F5PMR1"/>
<evidence type="ECO:0000256" key="2">
    <source>
        <dbReference type="ARBA" id="ARBA00013729"/>
    </source>
</evidence>
<dbReference type="InterPro" id="IPR023459">
    <property type="entry name" value="Tscrpt_elong_fac_GreA/B_fam"/>
</dbReference>
<dbReference type="GO" id="GO:0006354">
    <property type="term" value="P:DNA-templated transcription elongation"/>
    <property type="evidence" value="ECO:0007669"/>
    <property type="project" value="TreeGrafter"/>
</dbReference>
<dbReference type="STRING" id="1817828.A2722_01950"/>
<name>A0A1F5PMR1_9BACT</name>
<dbReference type="SUPFAM" id="SSF46557">
    <property type="entry name" value="GreA transcript cleavage protein, N-terminal domain"/>
    <property type="match status" value="1"/>
</dbReference>